<dbReference type="AlphaFoldDB" id="A0A1G4JST4"/>
<dbReference type="EMBL" id="LT598465">
    <property type="protein sequence ID" value="SCU93929.1"/>
    <property type="molecule type" value="Genomic_DNA"/>
</dbReference>
<dbReference type="OrthoDB" id="10262814at2759"/>
<dbReference type="GO" id="GO:0070914">
    <property type="term" value="P:UV-damage excision repair"/>
    <property type="evidence" value="ECO:0007669"/>
    <property type="project" value="TreeGrafter"/>
</dbReference>
<dbReference type="Proteomes" id="UP000191024">
    <property type="component" value="Chromosome E"/>
</dbReference>
<dbReference type="CDD" id="cd22325">
    <property type="entry name" value="ERCC1_C-like"/>
    <property type="match status" value="1"/>
</dbReference>
<evidence type="ECO:0000313" key="10">
    <source>
        <dbReference type="Proteomes" id="UP000191024"/>
    </source>
</evidence>
<dbReference type="GO" id="GO:0006302">
    <property type="term" value="P:double-strand break repair"/>
    <property type="evidence" value="ECO:0007669"/>
    <property type="project" value="UniProtKB-ARBA"/>
</dbReference>
<dbReference type="GO" id="GO:0070522">
    <property type="term" value="C:ERCC4-ERCC1 complex"/>
    <property type="evidence" value="ECO:0007669"/>
    <property type="project" value="TreeGrafter"/>
</dbReference>
<dbReference type="Gene3D" id="3.40.50.10130">
    <property type="match status" value="1"/>
</dbReference>
<evidence type="ECO:0000256" key="4">
    <source>
        <dbReference type="ARBA" id="ARBA00023125"/>
    </source>
</evidence>
<evidence type="ECO:0000256" key="7">
    <source>
        <dbReference type="SAM" id="MobiDB-lite"/>
    </source>
</evidence>
<dbReference type="PANTHER" id="PTHR12749:SF0">
    <property type="entry name" value="DNA EXCISION REPAIR PROTEIN ERCC-1"/>
    <property type="match status" value="1"/>
</dbReference>
<dbReference type="InterPro" id="IPR004579">
    <property type="entry name" value="ERCC1/RAD10/SWI10"/>
</dbReference>
<dbReference type="NCBIfam" id="TIGR00597">
    <property type="entry name" value="rad10"/>
    <property type="match status" value="1"/>
</dbReference>
<keyword evidence="10" id="KW-1185">Reference proteome</keyword>
<dbReference type="STRING" id="1230905.A0A1G4JST4"/>
<keyword evidence="5" id="KW-0234">DNA repair</keyword>
<dbReference type="FunFam" id="3.40.50.10130:FF:000015">
    <property type="entry name" value="SsDNA endonuclease"/>
    <property type="match status" value="1"/>
</dbReference>
<reference evidence="9 10" key="1">
    <citation type="submission" date="2016-03" db="EMBL/GenBank/DDBJ databases">
        <authorList>
            <person name="Devillers H."/>
        </authorList>
    </citation>
    <scope>NUCLEOTIDE SEQUENCE [LARGE SCALE GENOMIC DNA]</scope>
    <source>
        <strain evidence="9">CBS 11717</strain>
    </source>
</reference>
<dbReference type="PANTHER" id="PTHR12749">
    <property type="entry name" value="EXCISION REPAIR CROSS-COMPLEMENTING 1 ERCC1"/>
    <property type="match status" value="1"/>
</dbReference>
<dbReference type="GO" id="GO:0000110">
    <property type="term" value="C:nucleotide-excision repair factor 1 complex"/>
    <property type="evidence" value="ECO:0007669"/>
    <property type="project" value="TreeGrafter"/>
</dbReference>
<proteinExistence type="inferred from homology"/>
<dbReference type="GO" id="GO:0003697">
    <property type="term" value="F:single-stranded DNA binding"/>
    <property type="evidence" value="ECO:0007669"/>
    <property type="project" value="TreeGrafter"/>
</dbReference>
<dbReference type="InterPro" id="IPR047260">
    <property type="entry name" value="ERCC1-like_central_dom"/>
</dbReference>
<gene>
    <name evidence="9" type="ORF">LAMI_0E16094G</name>
</gene>
<dbReference type="GO" id="GO:0003684">
    <property type="term" value="F:damaged DNA binding"/>
    <property type="evidence" value="ECO:0007669"/>
    <property type="project" value="InterPro"/>
</dbReference>
<feature type="compositionally biased region" description="Basic and acidic residues" evidence="7">
    <location>
        <begin position="28"/>
        <end position="46"/>
    </location>
</feature>
<dbReference type="Pfam" id="PF03834">
    <property type="entry name" value="Rad10"/>
    <property type="match status" value="1"/>
</dbReference>
<evidence type="ECO:0000256" key="1">
    <source>
        <dbReference type="ARBA" id="ARBA00004123"/>
    </source>
</evidence>
<dbReference type="InterPro" id="IPR011335">
    <property type="entry name" value="Restrct_endonuc-II-like"/>
</dbReference>
<feature type="region of interest" description="Disordered" evidence="7">
    <location>
        <begin position="1"/>
        <end position="49"/>
    </location>
</feature>
<evidence type="ECO:0000259" key="8">
    <source>
        <dbReference type="Pfam" id="PF03834"/>
    </source>
</evidence>
<evidence type="ECO:0000256" key="6">
    <source>
        <dbReference type="ARBA" id="ARBA00023242"/>
    </source>
</evidence>
<sequence length="211" mass="23446">MERGSSSSFDSILAGVQRLREQNGAGEVEERPKPAESDSIKGRDFGIRAQQKSGFQKKPPINAFNQQREQGLNTFGDSNAKKRKSGGYGTGKTVLVSSSQRGNPLLNSLTNTNWRYVTAAAGTKIFYDYCVHGRNVLFLSLKYHRLHPEYIAKKMQPLVKNGNNILLCVVDIESSESILQNLSKACMFGGFALLLAFNFEQAAKYLIFLNQ</sequence>
<evidence type="ECO:0000256" key="2">
    <source>
        <dbReference type="ARBA" id="ARBA00008283"/>
    </source>
</evidence>
<keyword evidence="6" id="KW-0539">Nucleus</keyword>
<feature type="compositionally biased region" description="Polar residues" evidence="7">
    <location>
        <begin position="1"/>
        <end position="10"/>
    </location>
</feature>
<comment type="similarity">
    <text evidence="2">Belongs to the ERCC1/RAD10/SWI10 family.</text>
</comment>
<comment type="subcellular location">
    <subcellularLocation>
        <location evidence="1">Nucleus</location>
    </subcellularLocation>
</comment>
<keyword evidence="4" id="KW-0238">DNA-binding</keyword>
<evidence type="ECO:0000256" key="5">
    <source>
        <dbReference type="ARBA" id="ARBA00023204"/>
    </source>
</evidence>
<evidence type="ECO:0000313" key="9">
    <source>
        <dbReference type="EMBL" id="SCU93929.1"/>
    </source>
</evidence>
<feature type="domain" description="ERCC1-like central" evidence="8">
    <location>
        <begin position="93"/>
        <end position="208"/>
    </location>
</feature>
<accession>A0A1G4JST4</accession>
<keyword evidence="3" id="KW-0227">DNA damage</keyword>
<protein>
    <submittedName>
        <fullName evidence="9">LAMI_0E16094g1_1</fullName>
    </submittedName>
</protein>
<evidence type="ECO:0000256" key="3">
    <source>
        <dbReference type="ARBA" id="ARBA00022763"/>
    </source>
</evidence>
<dbReference type="GO" id="GO:0006312">
    <property type="term" value="P:mitotic recombination"/>
    <property type="evidence" value="ECO:0007669"/>
    <property type="project" value="TreeGrafter"/>
</dbReference>
<name>A0A1G4JST4_9SACH</name>
<dbReference type="SUPFAM" id="SSF52980">
    <property type="entry name" value="Restriction endonuclease-like"/>
    <property type="match status" value="1"/>
</dbReference>
<organism evidence="9 10">
    <name type="scientific">Lachancea mirantina</name>
    <dbReference type="NCBI Taxonomy" id="1230905"/>
    <lineage>
        <taxon>Eukaryota</taxon>
        <taxon>Fungi</taxon>
        <taxon>Dikarya</taxon>
        <taxon>Ascomycota</taxon>
        <taxon>Saccharomycotina</taxon>
        <taxon>Saccharomycetes</taxon>
        <taxon>Saccharomycetales</taxon>
        <taxon>Saccharomycetaceae</taxon>
        <taxon>Lachancea</taxon>
    </lineage>
</organism>